<comment type="similarity">
    <text evidence="2">Belongs to the bacterial solute-binding protein 2 family.</text>
</comment>
<dbReference type="PANTHER" id="PTHR30036">
    <property type="entry name" value="D-XYLOSE-BINDING PERIPLASMIC PROTEIN"/>
    <property type="match status" value="1"/>
</dbReference>
<dbReference type="CDD" id="cd06314">
    <property type="entry name" value="PBP1_tmGBP"/>
    <property type="match status" value="1"/>
</dbReference>
<evidence type="ECO:0000256" key="3">
    <source>
        <dbReference type="SAM" id="SignalP"/>
    </source>
</evidence>
<dbReference type="STRING" id="1499966.U14_03635"/>
<dbReference type="AlphaFoldDB" id="A0A081BPR8"/>
<feature type="signal peptide" evidence="3">
    <location>
        <begin position="1"/>
        <end position="23"/>
    </location>
</feature>
<dbReference type="InterPro" id="IPR025997">
    <property type="entry name" value="SBP_2_dom"/>
</dbReference>
<keyword evidence="6" id="KW-1185">Reference proteome</keyword>
<evidence type="ECO:0000256" key="1">
    <source>
        <dbReference type="ARBA" id="ARBA00004196"/>
    </source>
</evidence>
<dbReference type="GO" id="GO:0030246">
    <property type="term" value="F:carbohydrate binding"/>
    <property type="evidence" value="ECO:0007669"/>
    <property type="project" value="TreeGrafter"/>
</dbReference>
<protein>
    <submittedName>
        <fullName evidence="5">Ribose ABC transporter</fullName>
    </submittedName>
</protein>
<accession>A0A081BPR8</accession>
<evidence type="ECO:0000259" key="4">
    <source>
        <dbReference type="Pfam" id="PF13407"/>
    </source>
</evidence>
<dbReference type="SUPFAM" id="SSF53822">
    <property type="entry name" value="Periplasmic binding protein-like I"/>
    <property type="match status" value="1"/>
</dbReference>
<keyword evidence="3" id="KW-0732">Signal</keyword>
<reference evidence="5" key="1">
    <citation type="journal article" date="2015" name="PeerJ">
        <title>First genomic representation of candidate bacterial phylum KSB3 points to enhanced environmental sensing as a trigger of wastewater bulking.</title>
        <authorList>
            <person name="Sekiguchi Y."/>
            <person name="Ohashi A."/>
            <person name="Parks D.H."/>
            <person name="Yamauchi T."/>
            <person name="Tyson G.W."/>
            <person name="Hugenholtz P."/>
        </authorList>
    </citation>
    <scope>NUCLEOTIDE SEQUENCE [LARGE SCALE GENOMIC DNA]</scope>
</reference>
<dbReference type="PANTHER" id="PTHR30036:SF7">
    <property type="entry name" value="ABC TRANSPORTER PERIPLASMIC-BINDING PROTEIN YPHF"/>
    <property type="match status" value="1"/>
</dbReference>
<dbReference type="Pfam" id="PF13407">
    <property type="entry name" value="Peripla_BP_4"/>
    <property type="match status" value="1"/>
</dbReference>
<feature type="domain" description="Periplasmic binding protein" evidence="4">
    <location>
        <begin position="31"/>
        <end position="285"/>
    </location>
</feature>
<dbReference type="InterPro" id="IPR028082">
    <property type="entry name" value="Peripla_BP_I"/>
</dbReference>
<name>A0A081BPR8_9BACT</name>
<evidence type="ECO:0000256" key="2">
    <source>
        <dbReference type="ARBA" id="ARBA00007639"/>
    </source>
</evidence>
<organism evidence="5">
    <name type="scientific">Candidatus Moduliflexus flocculans</name>
    <dbReference type="NCBI Taxonomy" id="1499966"/>
    <lineage>
        <taxon>Bacteria</taxon>
        <taxon>Candidatus Moduliflexota</taxon>
        <taxon>Candidatus Moduliflexia</taxon>
        <taxon>Candidatus Moduliflexales</taxon>
        <taxon>Candidatus Moduliflexaceae</taxon>
    </lineage>
</organism>
<proteinExistence type="inferred from homology"/>
<sequence length="315" mass="33925">MKLVKLFVVIALVVMMIVPSAFAADKKLTFVMVPKGVHPYYEPCFEGFKAAAEKYGITVEYQAPQEFDIALQVKVLEDLIARGVDGIAISALDDKPLVPVIQQAMDAGIKIITFDAPAPSSAQLCYIGTNNKNAGYAGGKMIAELMGKKGNLAILQGGLGAPNLNLRTEGVKEAIAKEAPEVKIVTLEDTEGKFDVTVNKTEAILQTYADLNAIFGVSAECAPGASTVVKEQGKAGQVLLAGFDDLKDTLQGIRDGVVQFCIVQKTFTMGWLSVEYLKDAVEGKEIPKEIDTGVIIVTKDNIDTYMDDMKKEIPQ</sequence>
<dbReference type="InterPro" id="IPR050555">
    <property type="entry name" value="Bact_Solute-Bind_Prot2"/>
</dbReference>
<gene>
    <name evidence="5" type="ORF">U14_03635</name>
</gene>
<comment type="subcellular location">
    <subcellularLocation>
        <location evidence="1">Cell envelope</location>
    </subcellularLocation>
</comment>
<evidence type="ECO:0000313" key="5">
    <source>
        <dbReference type="EMBL" id="GAK52384.1"/>
    </source>
</evidence>
<evidence type="ECO:0000313" key="6">
    <source>
        <dbReference type="Proteomes" id="UP000030700"/>
    </source>
</evidence>
<dbReference type="Gene3D" id="3.40.50.2300">
    <property type="match status" value="2"/>
</dbReference>
<dbReference type="EMBL" id="DF820458">
    <property type="protein sequence ID" value="GAK52384.1"/>
    <property type="molecule type" value="Genomic_DNA"/>
</dbReference>
<dbReference type="Proteomes" id="UP000030700">
    <property type="component" value="Unassembled WGS sequence"/>
</dbReference>
<feature type="chain" id="PRO_5001755215" evidence="3">
    <location>
        <begin position="24"/>
        <end position="315"/>
    </location>
</feature>
<dbReference type="HOGENOM" id="CLU_037628_3_3_0"/>
<dbReference type="GO" id="GO:0030288">
    <property type="term" value="C:outer membrane-bounded periplasmic space"/>
    <property type="evidence" value="ECO:0007669"/>
    <property type="project" value="TreeGrafter"/>
</dbReference>